<feature type="transmembrane region" description="Helical" evidence="1">
    <location>
        <begin position="191"/>
        <end position="215"/>
    </location>
</feature>
<feature type="transmembrane region" description="Helical" evidence="1">
    <location>
        <begin position="142"/>
        <end position="170"/>
    </location>
</feature>
<feature type="transmembrane region" description="Helical" evidence="1">
    <location>
        <begin position="50"/>
        <end position="68"/>
    </location>
</feature>
<proteinExistence type="predicted"/>
<evidence type="ECO:0000256" key="1">
    <source>
        <dbReference type="SAM" id="Phobius"/>
    </source>
</evidence>
<organism evidence="2 3">
    <name type="scientific">Caldanaerobacter subterraneus</name>
    <dbReference type="NCBI Taxonomy" id="911092"/>
    <lineage>
        <taxon>Bacteria</taxon>
        <taxon>Bacillati</taxon>
        <taxon>Bacillota</taxon>
        <taxon>Clostridia</taxon>
        <taxon>Thermoanaerobacterales</taxon>
        <taxon>Thermoanaerobacteraceae</taxon>
        <taxon>Caldanaerobacter</taxon>
    </lineage>
</organism>
<protein>
    <submittedName>
        <fullName evidence="2">ABC-2 type transport system permease protein</fullName>
    </submittedName>
</protein>
<dbReference type="RefSeq" id="WP_009610187.1">
    <property type="nucleotide sequence ID" value="NZ_SLWU01000010.1"/>
</dbReference>
<dbReference type="PANTHER" id="PTHR36833">
    <property type="entry name" value="SLR0610 PROTEIN-RELATED"/>
    <property type="match status" value="1"/>
</dbReference>
<dbReference type="InterPro" id="IPR010390">
    <property type="entry name" value="ABC-2_transporter-like"/>
</dbReference>
<dbReference type="AlphaFoldDB" id="A0A4V2S933"/>
<dbReference type="Pfam" id="PF06182">
    <property type="entry name" value="ABC2_membrane_6"/>
    <property type="match status" value="1"/>
</dbReference>
<accession>A0A4V2S933</accession>
<keyword evidence="1" id="KW-0812">Transmembrane</keyword>
<dbReference type="Proteomes" id="UP000294886">
    <property type="component" value="Unassembled WGS sequence"/>
</dbReference>
<evidence type="ECO:0000313" key="2">
    <source>
        <dbReference type="EMBL" id="TCO66310.1"/>
    </source>
</evidence>
<comment type="caution">
    <text evidence="2">The sequence shown here is derived from an EMBL/GenBank/DDBJ whole genome shotgun (WGS) entry which is preliminary data.</text>
</comment>
<feature type="transmembrane region" description="Helical" evidence="1">
    <location>
        <begin position="113"/>
        <end position="130"/>
    </location>
</feature>
<evidence type="ECO:0000313" key="3">
    <source>
        <dbReference type="Proteomes" id="UP000294886"/>
    </source>
</evidence>
<feature type="transmembrane region" description="Helical" evidence="1">
    <location>
        <begin position="20"/>
        <end position="44"/>
    </location>
</feature>
<dbReference type="PANTHER" id="PTHR36833:SF1">
    <property type="entry name" value="INTEGRAL MEMBRANE TRANSPORT PROTEIN"/>
    <property type="match status" value="1"/>
</dbReference>
<name>A0A4V2S933_9THEO</name>
<keyword evidence="1" id="KW-1133">Transmembrane helix</keyword>
<dbReference type="EMBL" id="SLWU01000010">
    <property type="protein sequence ID" value="TCO66310.1"/>
    <property type="molecule type" value="Genomic_DNA"/>
</dbReference>
<gene>
    <name evidence="2" type="ORF">EV203_1106</name>
</gene>
<reference evidence="2 3" key="1">
    <citation type="submission" date="2019-03" db="EMBL/GenBank/DDBJ databases">
        <title>Genomic Encyclopedia of Type Strains, Phase IV (KMG-IV): sequencing the most valuable type-strain genomes for metagenomic binning, comparative biology and taxonomic classification.</title>
        <authorList>
            <person name="Goeker M."/>
        </authorList>
    </citation>
    <scope>NUCLEOTIDE SEQUENCE [LARGE SCALE GENOMIC DNA]</scope>
    <source>
        <strain evidence="2 3">DSM 13054</strain>
    </source>
</reference>
<feature type="transmembrane region" description="Helical" evidence="1">
    <location>
        <begin position="227"/>
        <end position="246"/>
    </location>
</feature>
<sequence length="257" mass="29792">MRFIKSLFKLRLKMDLAFRVDVFFNFFTQLVYLIGILLLFRVIYLNVSEIGGFTLGDVYVLLGTYFILIEVYNMTFRGGILSLPETVKGGNLEIYLLKPVNTIAFILLKRVNIGRVWRALPGFILLIYGLKMNDIHTGMNLVYYIISLILSLIIYTVSNFCISLLSFWFYEVNNMFYIYDDLMEFAKYPDVIYSGIIRKVFMTIIPVIIFSSFPARILIGLSSFQEILIYQAILLLVFSGISLILWQRGLVKYQGRG</sequence>
<keyword evidence="1" id="KW-0472">Membrane</keyword>